<dbReference type="PANTHER" id="PTHR31080">
    <property type="entry name" value="PECTINESTERASE INHIBITOR-LIKE"/>
    <property type="match status" value="1"/>
</dbReference>
<evidence type="ECO:0000313" key="4">
    <source>
        <dbReference type="EMBL" id="GMH02601.1"/>
    </source>
</evidence>
<evidence type="ECO:0000313" key="5">
    <source>
        <dbReference type="Proteomes" id="UP001279734"/>
    </source>
</evidence>
<feature type="chain" id="PRO_5042136755" description="Pectinesterase inhibitor domain-containing protein" evidence="2">
    <location>
        <begin position="24"/>
        <end position="195"/>
    </location>
</feature>
<dbReference type="InterPro" id="IPR006501">
    <property type="entry name" value="Pectinesterase_inhib_dom"/>
</dbReference>
<dbReference type="EMBL" id="BSYO01000003">
    <property type="protein sequence ID" value="GMH02601.1"/>
    <property type="molecule type" value="Genomic_DNA"/>
</dbReference>
<dbReference type="CDD" id="cd15801">
    <property type="entry name" value="PMEI-like_1"/>
    <property type="match status" value="1"/>
</dbReference>
<keyword evidence="5" id="KW-1185">Reference proteome</keyword>
<proteinExistence type="predicted"/>
<dbReference type="GO" id="GO:0004857">
    <property type="term" value="F:enzyme inhibitor activity"/>
    <property type="evidence" value="ECO:0007669"/>
    <property type="project" value="InterPro"/>
</dbReference>
<dbReference type="PANTHER" id="PTHR31080:SF296">
    <property type="entry name" value="OS05G0360900 PROTEIN"/>
    <property type="match status" value="1"/>
</dbReference>
<dbReference type="NCBIfam" id="TIGR01614">
    <property type="entry name" value="PME_inhib"/>
    <property type="match status" value="1"/>
</dbReference>
<dbReference type="Proteomes" id="UP001279734">
    <property type="component" value="Unassembled WGS sequence"/>
</dbReference>
<dbReference type="InterPro" id="IPR051955">
    <property type="entry name" value="PME_Inhibitor"/>
</dbReference>
<dbReference type="InterPro" id="IPR035513">
    <property type="entry name" value="Invertase/methylesterase_inhib"/>
</dbReference>
<keyword evidence="1 2" id="KW-0732">Signal</keyword>
<dbReference type="Pfam" id="PF04043">
    <property type="entry name" value="PMEI"/>
    <property type="match status" value="1"/>
</dbReference>
<feature type="signal peptide" evidence="2">
    <location>
        <begin position="1"/>
        <end position="23"/>
    </location>
</feature>
<comment type="caution">
    <text evidence="4">The sequence shown here is derived from an EMBL/GenBank/DDBJ whole genome shotgun (WGS) entry which is preliminary data.</text>
</comment>
<dbReference type="SUPFAM" id="SSF101148">
    <property type="entry name" value="Plant invertase/pectin methylesterase inhibitor"/>
    <property type="match status" value="1"/>
</dbReference>
<evidence type="ECO:0000259" key="3">
    <source>
        <dbReference type="SMART" id="SM00856"/>
    </source>
</evidence>
<organism evidence="4 5">
    <name type="scientific">Nepenthes gracilis</name>
    <name type="common">Slender pitcher plant</name>
    <dbReference type="NCBI Taxonomy" id="150966"/>
    <lineage>
        <taxon>Eukaryota</taxon>
        <taxon>Viridiplantae</taxon>
        <taxon>Streptophyta</taxon>
        <taxon>Embryophyta</taxon>
        <taxon>Tracheophyta</taxon>
        <taxon>Spermatophyta</taxon>
        <taxon>Magnoliopsida</taxon>
        <taxon>eudicotyledons</taxon>
        <taxon>Gunneridae</taxon>
        <taxon>Pentapetalae</taxon>
        <taxon>Caryophyllales</taxon>
        <taxon>Nepenthaceae</taxon>
        <taxon>Nepenthes</taxon>
    </lineage>
</organism>
<sequence>MERVSSLFLFIIPLAFCFATTFAVHTTGGLSAQHSAKPTAGAEALIKQACQKALYKEFCVSTLKARPEAKNIDLKGLAFLTMKVAKEQGNATAAFIDTKLKNEESLAPGLDQALNDCREQYDDALAQIEDSMQAFLANAANDVNTWLSAAMTNADTCEEGLNDAGVGGAMGDRNQVFVKLCSNALAVTNAWAQRH</sequence>
<dbReference type="Gene3D" id="1.20.140.40">
    <property type="entry name" value="Invertase/pectin methylesterase inhibitor family protein"/>
    <property type="match status" value="1"/>
</dbReference>
<dbReference type="AlphaFoldDB" id="A0AAD3S1U0"/>
<reference evidence="4" key="1">
    <citation type="submission" date="2023-05" db="EMBL/GenBank/DDBJ databases">
        <title>Nepenthes gracilis genome sequencing.</title>
        <authorList>
            <person name="Fukushima K."/>
        </authorList>
    </citation>
    <scope>NUCLEOTIDE SEQUENCE</scope>
    <source>
        <strain evidence="4">SING2019-196</strain>
    </source>
</reference>
<accession>A0AAD3S1U0</accession>
<protein>
    <recommendedName>
        <fullName evidence="3">Pectinesterase inhibitor domain-containing protein</fullName>
    </recommendedName>
</protein>
<evidence type="ECO:0000256" key="2">
    <source>
        <dbReference type="SAM" id="SignalP"/>
    </source>
</evidence>
<name>A0AAD3S1U0_NEPGR</name>
<feature type="domain" description="Pectinesterase inhibitor" evidence="3">
    <location>
        <begin position="41"/>
        <end position="187"/>
    </location>
</feature>
<gene>
    <name evidence="4" type="ORF">Nepgr_004440</name>
</gene>
<evidence type="ECO:0000256" key="1">
    <source>
        <dbReference type="ARBA" id="ARBA00022729"/>
    </source>
</evidence>
<dbReference type="SMART" id="SM00856">
    <property type="entry name" value="PMEI"/>
    <property type="match status" value="1"/>
</dbReference>